<dbReference type="EMBL" id="GIFC01009178">
    <property type="protein sequence ID" value="MXU91261.1"/>
    <property type="molecule type" value="Transcribed_RNA"/>
</dbReference>
<protein>
    <submittedName>
        <fullName evidence="1">Uncharacterized protein</fullName>
    </submittedName>
</protein>
<accession>A0A6B0UP24</accession>
<organism evidence="1">
    <name type="scientific">Ixodes ricinus</name>
    <name type="common">Common tick</name>
    <name type="synonym">Acarus ricinus</name>
    <dbReference type="NCBI Taxonomy" id="34613"/>
    <lineage>
        <taxon>Eukaryota</taxon>
        <taxon>Metazoa</taxon>
        <taxon>Ecdysozoa</taxon>
        <taxon>Arthropoda</taxon>
        <taxon>Chelicerata</taxon>
        <taxon>Arachnida</taxon>
        <taxon>Acari</taxon>
        <taxon>Parasitiformes</taxon>
        <taxon>Ixodida</taxon>
        <taxon>Ixodoidea</taxon>
        <taxon>Ixodidae</taxon>
        <taxon>Ixodinae</taxon>
        <taxon>Ixodes</taxon>
    </lineage>
</organism>
<name>A0A6B0UP24_IXORI</name>
<sequence length="121" mass="13786">MIFRTIPHCKTIIFSFLIFEGGGRGGRGGFKHISPAIHPLRESRRSGLKHSLTLAYRLELTSVTFEISEVKRCKCLLFRSFDCKLYFVIHPTGTRFHGDIYSVGHYRPVTKDVVLSLNDVS</sequence>
<reference evidence="1" key="1">
    <citation type="submission" date="2019-12" db="EMBL/GenBank/DDBJ databases">
        <title>An insight into the sialome of adult female Ixodes ricinus ticks feeding for 6 days.</title>
        <authorList>
            <person name="Perner J."/>
            <person name="Ribeiro J.M.C."/>
        </authorList>
    </citation>
    <scope>NUCLEOTIDE SEQUENCE</scope>
    <source>
        <strain evidence="1">Semi-engorged</strain>
        <tissue evidence="1">Salivary glands</tissue>
    </source>
</reference>
<dbReference type="AlphaFoldDB" id="A0A6B0UP24"/>
<evidence type="ECO:0000313" key="1">
    <source>
        <dbReference type="EMBL" id="MXU91261.1"/>
    </source>
</evidence>
<proteinExistence type="predicted"/>